<dbReference type="AlphaFoldDB" id="A0A931DZN1"/>
<keyword evidence="2" id="KW-0378">Hydrolase</keyword>
<evidence type="ECO:0000313" key="3">
    <source>
        <dbReference type="EMBL" id="MBG9374730.1"/>
    </source>
</evidence>
<organism evidence="3 4">
    <name type="scientific">Panacibacter microcysteis</name>
    <dbReference type="NCBI Taxonomy" id="2793269"/>
    <lineage>
        <taxon>Bacteria</taxon>
        <taxon>Pseudomonadati</taxon>
        <taxon>Bacteroidota</taxon>
        <taxon>Chitinophagia</taxon>
        <taxon>Chitinophagales</taxon>
        <taxon>Chitinophagaceae</taxon>
        <taxon>Panacibacter</taxon>
    </lineage>
</organism>
<dbReference type="CDD" id="cd00586">
    <property type="entry name" value="4HBT"/>
    <property type="match status" value="1"/>
</dbReference>
<dbReference type="PANTHER" id="PTHR31793">
    <property type="entry name" value="4-HYDROXYBENZOYL-COA THIOESTERASE FAMILY MEMBER"/>
    <property type="match status" value="1"/>
</dbReference>
<dbReference type="GO" id="GO:0047617">
    <property type="term" value="F:fatty acyl-CoA hydrolase activity"/>
    <property type="evidence" value="ECO:0007669"/>
    <property type="project" value="TreeGrafter"/>
</dbReference>
<dbReference type="InterPro" id="IPR029069">
    <property type="entry name" value="HotDog_dom_sf"/>
</dbReference>
<comment type="similarity">
    <text evidence="1">Belongs to the 4-hydroxybenzoyl-CoA thioesterase family.</text>
</comment>
<sequence length="146" mass="16147">MERVKVNLPDVFSFSVELRIRITDLNFGGHVGNDTFLSLLHEARHEYLKRHGYGEVSFEGAGLIMADAAIEYKKELVQGDDIKISVVAAGFDKYGFDLFYKIEVNQPGGYALAAKAKTGMLCFDYAKRKIALLPGAAQEKLQALTA</sequence>
<dbReference type="InterPro" id="IPR050563">
    <property type="entry name" value="4-hydroxybenzoyl-CoA_TE"/>
</dbReference>
<protein>
    <submittedName>
        <fullName evidence="3">Thioesterase family protein</fullName>
    </submittedName>
</protein>
<dbReference type="Gene3D" id="3.10.129.10">
    <property type="entry name" value="Hotdog Thioesterase"/>
    <property type="match status" value="1"/>
</dbReference>
<dbReference type="RefSeq" id="WP_196988824.1">
    <property type="nucleotide sequence ID" value="NZ_JADWYR010000001.1"/>
</dbReference>
<name>A0A931DZN1_9BACT</name>
<accession>A0A931DZN1</accession>
<comment type="caution">
    <text evidence="3">The sequence shown here is derived from an EMBL/GenBank/DDBJ whole genome shotgun (WGS) entry which is preliminary data.</text>
</comment>
<dbReference type="Proteomes" id="UP000628448">
    <property type="component" value="Unassembled WGS sequence"/>
</dbReference>
<evidence type="ECO:0000313" key="4">
    <source>
        <dbReference type="Proteomes" id="UP000628448"/>
    </source>
</evidence>
<dbReference type="SUPFAM" id="SSF54637">
    <property type="entry name" value="Thioesterase/thiol ester dehydrase-isomerase"/>
    <property type="match status" value="1"/>
</dbReference>
<gene>
    <name evidence="3" type="ORF">I5907_00660</name>
</gene>
<dbReference type="Pfam" id="PF13279">
    <property type="entry name" value="4HBT_2"/>
    <property type="match status" value="1"/>
</dbReference>
<dbReference type="EMBL" id="JADWYR010000001">
    <property type="protein sequence ID" value="MBG9374730.1"/>
    <property type="molecule type" value="Genomic_DNA"/>
</dbReference>
<evidence type="ECO:0000256" key="1">
    <source>
        <dbReference type="ARBA" id="ARBA00005953"/>
    </source>
</evidence>
<proteinExistence type="inferred from homology"/>
<evidence type="ECO:0000256" key="2">
    <source>
        <dbReference type="ARBA" id="ARBA00022801"/>
    </source>
</evidence>
<reference evidence="3" key="1">
    <citation type="submission" date="2020-11" db="EMBL/GenBank/DDBJ databases">
        <title>Bacterial whole genome sequence for Panacibacter sp. DH6.</title>
        <authorList>
            <person name="Le V."/>
            <person name="Ko S."/>
            <person name="Ahn C.-Y."/>
            <person name="Oh H.-M."/>
        </authorList>
    </citation>
    <scope>NUCLEOTIDE SEQUENCE</scope>
    <source>
        <strain evidence="3">DH6</strain>
    </source>
</reference>
<keyword evidence="4" id="KW-1185">Reference proteome</keyword>
<dbReference type="PANTHER" id="PTHR31793:SF27">
    <property type="entry name" value="NOVEL THIOESTERASE SUPERFAMILY DOMAIN AND SAPOSIN A-TYPE DOMAIN CONTAINING PROTEIN (0610012H03RIK)"/>
    <property type="match status" value="1"/>
</dbReference>